<proteinExistence type="predicted"/>
<dbReference type="AlphaFoldDB" id="A0AA90UH82"/>
<comment type="caution">
    <text evidence="1">The sequence shown here is derived from an EMBL/GenBank/DDBJ whole genome shotgun (WGS) entry which is preliminary data.</text>
</comment>
<protein>
    <submittedName>
        <fullName evidence="1">Uncharacterized protein</fullName>
    </submittedName>
</protein>
<evidence type="ECO:0000313" key="1">
    <source>
        <dbReference type="EMBL" id="MQN13887.1"/>
    </source>
</evidence>
<gene>
    <name evidence="1" type="ORF">F7D95_14025</name>
</gene>
<dbReference type="RefSeq" id="WP_153129313.1">
    <property type="nucleotide sequence ID" value="NZ_VZCW01000358.1"/>
</dbReference>
<reference evidence="2" key="1">
    <citation type="submission" date="2019-09" db="EMBL/GenBank/DDBJ databases">
        <title>Distinct polysaccharide growth profiles of human intestinal Prevotella copri isolates.</title>
        <authorList>
            <person name="Fehlner-Peach H."/>
            <person name="Magnabosco C."/>
            <person name="Raghavan V."/>
            <person name="Scher J.U."/>
            <person name="Tett A."/>
            <person name="Cox L.M."/>
            <person name="Gottsegen C."/>
            <person name="Watters A."/>
            <person name="Wiltshire- Gordon J.D."/>
            <person name="Segata N."/>
            <person name="Bonneau R."/>
            <person name="Littman D.R."/>
        </authorList>
    </citation>
    <scope>NUCLEOTIDE SEQUENCE [LARGE SCALE GENOMIC DNA]</scope>
    <source>
        <strain evidence="2">iAQ1179</strain>
    </source>
</reference>
<dbReference type="EMBL" id="VZCW01000358">
    <property type="protein sequence ID" value="MQN13887.1"/>
    <property type="molecule type" value="Genomic_DNA"/>
</dbReference>
<sequence>MAQNEETLYFDNTHPEVRQESKDKIQNAADKATWKKVAVGGAAGILLGASAMYATDAFAVNT</sequence>
<dbReference type="Proteomes" id="UP000442105">
    <property type="component" value="Unassembled WGS sequence"/>
</dbReference>
<organism evidence="1 2">
    <name type="scientific">Segatella copri</name>
    <dbReference type="NCBI Taxonomy" id="165179"/>
    <lineage>
        <taxon>Bacteria</taxon>
        <taxon>Pseudomonadati</taxon>
        <taxon>Bacteroidota</taxon>
        <taxon>Bacteroidia</taxon>
        <taxon>Bacteroidales</taxon>
        <taxon>Prevotellaceae</taxon>
        <taxon>Segatella</taxon>
    </lineage>
</organism>
<feature type="non-terminal residue" evidence="1">
    <location>
        <position position="62"/>
    </location>
</feature>
<name>A0AA90UH82_9BACT</name>
<accession>A0AA90UH82</accession>
<evidence type="ECO:0000313" key="2">
    <source>
        <dbReference type="Proteomes" id="UP000442105"/>
    </source>
</evidence>